<comment type="caution">
    <text evidence="2">The sequence shown here is derived from an EMBL/GenBank/DDBJ whole genome shotgun (WGS) entry which is preliminary data.</text>
</comment>
<reference evidence="2" key="1">
    <citation type="submission" date="2021-03" db="EMBL/GenBank/DDBJ databases">
        <authorList>
            <person name="Jaffe A."/>
        </authorList>
    </citation>
    <scope>NUCLEOTIDE SEQUENCE</scope>
    <source>
        <strain evidence="2">RIFCSPLOWO2_01_FULL_AR10_48_17</strain>
    </source>
</reference>
<dbReference type="AlphaFoldDB" id="A0A8T4L1B4"/>
<keyword evidence="1" id="KW-1133">Transmembrane helix</keyword>
<keyword evidence="1" id="KW-0812">Transmembrane</keyword>
<gene>
    <name evidence="2" type="ORF">J4215_00935</name>
</gene>
<feature type="transmembrane region" description="Helical" evidence="1">
    <location>
        <begin position="487"/>
        <end position="507"/>
    </location>
</feature>
<dbReference type="Proteomes" id="UP000675968">
    <property type="component" value="Unassembled WGS sequence"/>
</dbReference>
<sequence length="509" mass="53965">DNNFAVANDSSPPVTSSDYNNAWQNVDANVVLTCSDASGCLLTQFRLDSDSSDVVSMGGWQTFDQNILITSDGNYAIDFNSTDIRSNRETTNRIYVLVDKSLPSLFLTITRLTVTGLTASFSYTASATSGIKKYWISTDNGDSFADNGVNTTYSFSISSAVSLPHTKRVYIKAQNNADVNTAANSFPVTFESASGVPLDHCGNNFCEKTESAITCPNDCPAWCGDRACTGTENNLSCPVDCALGCGNRVCEASESVISCPADCGGSEVVSRRLIGETKVSPGNVSELSDLPGLFGLSIQGVQSALGFVSVKRSVVVESIRTGGKVVEQSRVILELTNVSGSALKNVVVYEVLPEKFADLARSDIPFDRIAGSTAISFTVPGLLSQQTVVIEYVFPVALTSEDVLLFVYPFAVAATSSTDMEVRSNQCVLTSDCASSSACVASRCVKGSCYAIKFPDGEPCDVGSVCKAGVCIKVASSQNPMDESDPILWVSVAVIVLALGAIGYEYFKK</sequence>
<evidence type="ECO:0000313" key="2">
    <source>
        <dbReference type="EMBL" id="MBS3061128.1"/>
    </source>
</evidence>
<name>A0A8T4L1B4_9ARCH</name>
<dbReference type="EMBL" id="JAGVWC010000007">
    <property type="protein sequence ID" value="MBS3061128.1"/>
    <property type="molecule type" value="Genomic_DNA"/>
</dbReference>
<organism evidence="2 3">
    <name type="scientific">Candidatus Iainarchaeum sp</name>
    <dbReference type="NCBI Taxonomy" id="3101447"/>
    <lineage>
        <taxon>Archaea</taxon>
        <taxon>Candidatus Iainarchaeota</taxon>
        <taxon>Candidatus Iainarchaeia</taxon>
        <taxon>Candidatus Iainarchaeales</taxon>
        <taxon>Candidatus Iainarchaeaceae</taxon>
        <taxon>Candidatus Iainarchaeum</taxon>
    </lineage>
</organism>
<feature type="non-terminal residue" evidence="2">
    <location>
        <position position="1"/>
    </location>
</feature>
<reference evidence="2" key="2">
    <citation type="submission" date="2021-05" db="EMBL/GenBank/DDBJ databases">
        <title>Protein family content uncovers lineage relationships and bacterial pathway maintenance mechanisms in DPANN archaea.</title>
        <authorList>
            <person name="Castelle C.J."/>
            <person name="Meheust R."/>
            <person name="Jaffe A.L."/>
            <person name="Seitz K."/>
            <person name="Gong X."/>
            <person name="Baker B.J."/>
            <person name="Banfield J.F."/>
        </authorList>
    </citation>
    <scope>NUCLEOTIDE SEQUENCE</scope>
    <source>
        <strain evidence="2">RIFCSPLOWO2_01_FULL_AR10_48_17</strain>
    </source>
</reference>
<proteinExistence type="predicted"/>
<protein>
    <submittedName>
        <fullName evidence="2">Uncharacterized protein</fullName>
    </submittedName>
</protein>
<evidence type="ECO:0000256" key="1">
    <source>
        <dbReference type="SAM" id="Phobius"/>
    </source>
</evidence>
<evidence type="ECO:0000313" key="3">
    <source>
        <dbReference type="Proteomes" id="UP000675968"/>
    </source>
</evidence>
<keyword evidence="1" id="KW-0472">Membrane</keyword>
<accession>A0A8T4L1B4</accession>